<dbReference type="PANTHER" id="PTHR12806:SF0">
    <property type="entry name" value="VACUOLAR-SORTING PROTEIN SNF8"/>
    <property type="match status" value="1"/>
</dbReference>
<dbReference type="Gene3D" id="6.10.140.180">
    <property type="match status" value="1"/>
</dbReference>
<dbReference type="Pfam" id="PF04157">
    <property type="entry name" value="EAP30"/>
    <property type="match status" value="1"/>
</dbReference>
<comment type="caution">
    <text evidence="2">The sequence shown here is derived from an EMBL/GenBank/DDBJ whole genome shotgun (WGS) entry which is preliminary data.</text>
</comment>
<dbReference type="AlphaFoldDB" id="A0A812QQ61"/>
<name>A0A812QQ61_SYMPI</name>
<dbReference type="PANTHER" id="PTHR12806">
    <property type="entry name" value="EAP30 SUBUNIT OF ELL COMPLEX"/>
    <property type="match status" value="1"/>
</dbReference>
<dbReference type="GO" id="GO:0000814">
    <property type="term" value="C:ESCRT II complex"/>
    <property type="evidence" value="ECO:0007669"/>
    <property type="project" value="InterPro"/>
</dbReference>
<gene>
    <name evidence="2" type="primary">VP22-1</name>
    <name evidence="2" type="ORF">SPIL2461_LOCUS9808</name>
</gene>
<dbReference type="Gene3D" id="1.10.10.10">
    <property type="entry name" value="Winged helix-like DNA-binding domain superfamily/Winged helix DNA-binding domain"/>
    <property type="match status" value="2"/>
</dbReference>
<dbReference type="InterPro" id="IPR040608">
    <property type="entry name" value="Snf8/Vps36"/>
</dbReference>
<dbReference type="OrthoDB" id="283883at2759"/>
<sequence>GMYPCVRAHCTGSSFAAMRRQPGLAGLMRGQAQQNALSAVGERIEADNSQQARALLQNLQQSLREFAARHRDRINSDPQFRKSFCDMCMAAGVDPLASSKGLWDEFLGVGQFYNDLAVQVLTLCLTSRDENGGLLDLKQCLTTLRRSRARGDLGVDDIDRAVDCLAQLGPGVSIRICGKHRLICSVPEELSDDPAQALDLAARTGGKVSAEDLVKQYAWSRERAESALRHCIREGLCWIDTQDDQVPMWCWFPSIALAEMDKAA</sequence>
<comment type="similarity">
    <text evidence="1">Belongs to the SNF8 family.</text>
</comment>
<dbReference type="SUPFAM" id="SSF46785">
    <property type="entry name" value="Winged helix' DNA-binding domain"/>
    <property type="match status" value="2"/>
</dbReference>
<proteinExistence type="inferred from homology"/>
<protein>
    <submittedName>
        <fullName evidence="2">VP22-1 protein</fullName>
    </submittedName>
</protein>
<reference evidence="2" key="1">
    <citation type="submission" date="2021-02" db="EMBL/GenBank/DDBJ databases">
        <authorList>
            <person name="Dougan E. K."/>
            <person name="Rhodes N."/>
            <person name="Thang M."/>
            <person name="Chan C."/>
        </authorList>
    </citation>
    <scope>NUCLEOTIDE SEQUENCE</scope>
</reference>
<evidence type="ECO:0000256" key="1">
    <source>
        <dbReference type="ARBA" id="ARBA00009834"/>
    </source>
</evidence>
<dbReference type="InterPro" id="IPR036390">
    <property type="entry name" value="WH_DNA-bd_sf"/>
</dbReference>
<organism evidence="2 3">
    <name type="scientific">Symbiodinium pilosum</name>
    <name type="common">Dinoflagellate</name>
    <dbReference type="NCBI Taxonomy" id="2952"/>
    <lineage>
        <taxon>Eukaryota</taxon>
        <taxon>Sar</taxon>
        <taxon>Alveolata</taxon>
        <taxon>Dinophyceae</taxon>
        <taxon>Suessiales</taxon>
        <taxon>Symbiodiniaceae</taxon>
        <taxon>Symbiodinium</taxon>
    </lineage>
</organism>
<evidence type="ECO:0000313" key="3">
    <source>
        <dbReference type="Proteomes" id="UP000649617"/>
    </source>
</evidence>
<dbReference type="Proteomes" id="UP000649617">
    <property type="component" value="Unassembled WGS sequence"/>
</dbReference>
<dbReference type="GO" id="GO:0043328">
    <property type="term" value="P:protein transport to vacuole involved in ubiquitin-dependent protein catabolic process via the multivesicular body sorting pathway"/>
    <property type="evidence" value="ECO:0007669"/>
    <property type="project" value="TreeGrafter"/>
</dbReference>
<keyword evidence="3" id="KW-1185">Reference proteome</keyword>
<dbReference type="InterPro" id="IPR016689">
    <property type="entry name" value="ESCRT-2_cplx_Snf8"/>
</dbReference>
<dbReference type="EMBL" id="CAJNIZ010017446">
    <property type="protein sequence ID" value="CAE7398319.1"/>
    <property type="molecule type" value="Genomic_DNA"/>
</dbReference>
<dbReference type="InterPro" id="IPR036388">
    <property type="entry name" value="WH-like_DNA-bd_sf"/>
</dbReference>
<evidence type="ECO:0000313" key="2">
    <source>
        <dbReference type="EMBL" id="CAE7398319.1"/>
    </source>
</evidence>
<feature type="non-terminal residue" evidence="2">
    <location>
        <position position="1"/>
    </location>
</feature>
<accession>A0A812QQ61</accession>